<reference evidence="3 4" key="1">
    <citation type="submission" date="2020-08" db="EMBL/GenBank/DDBJ databases">
        <title>Genome public.</title>
        <authorList>
            <person name="Liu C."/>
            <person name="Sun Q."/>
        </authorList>
    </citation>
    <scope>NUCLEOTIDE SEQUENCE [LARGE SCALE GENOMIC DNA]</scope>
    <source>
        <strain evidence="3 4">NSJ-9</strain>
    </source>
</reference>
<keyword evidence="4" id="KW-1185">Reference proteome</keyword>
<protein>
    <submittedName>
        <fullName evidence="3">Tyrosine-type recombinase/integrase</fullName>
    </submittedName>
</protein>
<dbReference type="SUPFAM" id="SSF56349">
    <property type="entry name" value="DNA breaking-rejoining enzymes"/>
    <property type="match status" value="1"/>
</dbReference>
<dbReference type="InterPro" id="IPR002104">
    <property type="entry name" value="Integrase_catalytic"/>
</dbReference>
<dbReference type="PROSITE" id="PS51898">
    <property type="entry name" value="TYR_RECOMBINASE"/>
    <property type="match status" value="1"/>
</dbReference>
<proteinExistence type="predicted"/>
<comment type="caution">
    <text evidence="3">The sequence shown here is derived from an EMBL/GenBank/DDBJ whole genome shotgun (WGS) entry which is preliminary data.</text>
</comment>
<dbReference type="EMBL" id="JACOPG010000003">
    <property type="protein sequence ID" value="MBC5686666.1"/>
    <property type="molecule type" value="Genomic_DNA"/>
</dbReference>
<gene>
    <name evidence="3" type="ORF">H8R94_08660</name>
</gene>
<evidence type="ECO:0000313" key="3">
    <source>
        <dbReference type="EMBL" id="MBC5686666.1"/>
    </source>
</evidence>
<sequence>MRVPSIYEKILNRLEIPYRNFHCLRHTFATRCVENGGDYKCVSEILGHSSIKITMDRYVHPRMEQKREIVEMLCNS</sequence>
<keyword evidence="1" id="KW-0233">DNA recombination</keyword>
<evidence type="ECO:0000259" key="2">
    <source>
        <dbReference type="PROSITE" id="PS51898"/>
    </source>
</evidence>
<accession>A0ABR7GGU6</accession>
<evidence type="ECO:0000313" key="4">
    <source>
        <dbReference type="Proteomes" id="UP000643810"/>
    </source>
</evidence>
<dbReference type="Proteomes" id="UP000643810">
    <property type="component" value="Unassembled WGS sequence"/>
</dbReference>
<dbReference type="InterPro" id="IPR011010">
    <property type="entry name" value="DNA_brk_join_enz"/>
</dbReference>
<feature type="domain" description="Tyr recombinase" evidence="2">
    <location>
        <begin position="1"/>
        <end position="71"/>
    </location>
</feature>
<dbReference type="Gene3D" id="1.10.443.10">
    <property type="entry name" value="Intergrase catalytic core"/>
    <property type="match status" value="1"/>
</dbReference>
<dbReference type="InterPro" id="IPR013762">
    <property type="entry name" value="Integrase-like_cat_sf"/>
</dbReference>
<evidence type="ECO:0000256" key="1">
    <source>
        <dbReference type="ARBA" id="ARBA00023172"/>
    </source>
</evidence>
<organism evidence="3 4">
    <name type="scientific">Roseburia lenta</name>
    <dbReference type="NCBI Taxonomy" id="2763061"/>
    <lineage>
        <taxon>Bacteria</taxon>
        <taxon>Bacillati</taxon>
        <taxon>Bacillota</taxon>
        <taxon>Clostridia</taxon>
        <taxon>Lachnospirales</taxon>
        <taxon>Lachnospiraceae</taxon>
        <taxon>Roseburia</taxon>
    </lineage>
</organism>
<name>A0ABR7GGU6_9FIRM</name>
<dbReference type="Pfam" id="PF00589">
    <property type="entry name" value="Phage_integrase"/>
    <property type="match status" value="1"/>
</dbReference>